<gene>
    <name evidence="12" type="ORF">JKP88DRAFT_271081</name>
</gene>
<keyword evidence="4" id="KW-0479">Metal-binding</keyword>
<evidence type="ECO:0000256" key="10">
    <source>
        <dbReference type="ARBA" id="ARBA00048070"/>
    </source>
</evidence>
<evidence type="ECO:0000256" key="3">
    <source>
        <dbReference type="ARBA" id="ARBA00022679"/>
    </source>
</evidence>
<evidence type="ECO:0000256" key="1">
    <source>
        <dbReference type="ARBA" id="ARBA00001946"/>
    </source>
</evidence>
<dbReference type="PIRSF" id="PIRSF000534">
    <property type="entry name" value="PPi_PFK_TP0108"/>
    <property type="match status" value="1"/>
</dbReference>
<dbReference type="GO" id="GO:0046872">
    <property type="term" value="F:metal ion binding"/>
    <property type="evidence" value="ECO:0007669"/>
    <property type="project" value="UniProtKB-KW"/>
</dbReference>
<comment type="function">
    <text evidence="2">Catalyzes the phosphorylation of D-fructose 6-phosphate to fructose 1,6-bisphosphate by ATP, the first committing step of glycolysis.</text>
</comment>
<dbReference type="InterPro" id="IPR012004">
    <property type="entry name" value="PyroP-dep_PFK_TP0108"/>
</dbReference>
<evidence type="ECO:0000256" key="8">
    <source>
        <dbReference type="ARBA" id="ARBA00022842"/>
    </source>
</evidence>
<keyword evidence="8" id="KW-0460">Magnesium</keyword>
<keyword evidence="6 12" id="KW-0418">Kinase</keyword>
<organism evidence="12 13">
    <name type="scientific">Tribonema minus</name>
    <dbReference type="NCBI Taxonomy" id="303371"/>
    <lineage>
        <taxon>Eukaryota</taxon>
        <taxon>Sar</taxon>
        <taxon>Stramenopiles</taxon>
        <taxon>Ochrophyta</taxon>
        <taxon>PX clade</taxon>
        <taxon>Xanthophyceae</taxon>
        <taxon>Tribonematales</taxon>
        <taxon>Tribonemataceae</taxon>
        <taxon>Tribonema</taxon>
    </lineage>
</organism>
<keyword evidence="7" id="KW-0067">ATP-binding</keyword>
<accession>A0A836C7Q7</accession>
<evidence type="ECO:0000259" key="11">
    <source>
        <dbReference type="PROSITE" id="PS50206"/>
    </source>
</evidence>
<name>A0A836C7Q7_9STRA</name>
<evidence type="ECO:0000313" key="13">
    <source>
        <dbReference type="Proteomes" id="UP000664859"/>
    </source>
</evidence>
<dbReference type="InterPro" id="IPR035966">
    <property type="entry name" value="PKF_sf"/>
</dbReference>
<evidence type="ECO:0000256" key="9">
    <source>
        <dbReference type="ARBA" id="ARBA00023152"/>
    </source>
</evidence>
<evidence type="ECO:0000256" key="4">
    <source>
        <dbReference type="ARBA" id="ARBA00022723"/>
    </source>
</evidence>
<dbReference type="UniPathway" id="UPA00109">
    <property type="reaction ID" value="UER00182"/>
</dbReference>
<dbReference type="FunFam" id="3.40.50.450:FF:000002">
    <property type="entry name" value="ATP-dependent 6-phosphofructokinase"/>
    <property type="match status" value="1"/>
</dbReference>
<feature type="domain" description="Rhodanese" evidence="11">
    <location>
        <begin position="117"/>
        <end position="145"/>
    </location>
</feature>
<comment type="caution">
    <text evidence="12">The sequence shown here is derived from an EMBL/GenBank/DDBJ whole genome shotgun (WGS) entry which is preliminary data.</text>
</comment>
<dbReference type="OrthoDB" id="537915at2759"/>
<dbReference type="NCBIfam" id="NF005301">
    <property type="entry name" value="PRK06830.1"/>
    <property type="match status" value="1"/>
</dbReference>
<dbReference type="Proteomes" id="UP000664859">
    <property type="component" value="Unassembled WGS sequence"/>
</dbReference>
<reference evidence="12" key="1">
    <citation type="submission" date="2021-02" db="EMBL/GenBank/DDBJ databases">
        <title>First Annotated Genome of the Yellow-green Alga Tribonema minus.</title>
        <authorList>
            <person name="Mahan K.M."/>
        </authorList>
    </citation>
    <scope>NUCLEOTIDE SEQUENCE</scope>
    <source>
        <strain evidence="12">UTEX B ZZ1240</strain>
    </source>
</reference>
<keyword evidence="13" id="KW-1185">Reference proteome</keyword>
<evidence type="ECO:0000256" key="6">
    <source>
        <dbReference type="ARBA" id="ARBA00022777"/>
    </source>
</evidence>
<dbReference type="InterPro" id="IPR001763">
    <property type="entry name" value="Rhodanese-like_dom"/>
</dbReference>
<dbReference type="PANTHER" id="PTHR45770">
    <property type="entry name" value="ATP-DEPENDENT 6-PHOSPHOFRUCTOKINASE 1"/>
    <property type="match status" value="1"/>
</dbReference>
<dbReference type="GO" id="GO:0005737">
    <property type="term" value="C:cytoplasm"/>
    <property type="evidence" value="ECO:0007669"/>
    <property type="project" value="UniProtKB-ARBA"/>
</dbReference>
<dbReference type="InterPro" id="IPR000023">
    <property type="entry name" value="Phosphofructokinase_dom"/>
</dbReference>
<keyword evidence="3" id="KW-0808">Transferase</keyword>
<dbReference type="AlphaFoldDB" id="A0A836C7Q7"/>
<keyword evidence="9" id="KW-0324">Glycolysis</keyword>
<dbReference type="GO" id="GO:0006002">
    <property type="term" value="P:fructose 6-phosphate metabolic process"/>
    <property type="evidence" value="ECO:0007669"/>
    <property type="project" value="InterPro"/>
</dbReference>
<dbReference type="EMBL" id="JAFCMP010000557">
    <property type="protein sequence ID" value="KAG5174908.1"/>
    <property type="molecule type" value="Genomic_DNA"/>
</dbReference>
<comment type="cofactor">
    <cofactor evidence="1">
        <name>Mg(2+)</name>
        <dbReference type="ChEBI" id="CHEBI:18420"/>
    </cofactor>
</comment>
<evidence type="ECO:0000256" key="7">
    <source>
        <dbReference type="ARBA" id="ARBA00022840"/>
    </source>
</evidence>
<dbReference type="Gene3D" id="3.40.50.450">
    <property type="match status" value="2"/>
</dbReference>
<dbReference type="InterPro" id="IPR050929">
    <property type="entry name" value="PFKA"/>
</dbReference>
<proteinExistence type="predicted"/>
<comment type="catalytic activity">
    <reaction evidence="10">
        <text>beta-D-fructose 6-phosphate + ATP = beta-D-fructose 1,6-bisphosphate + ADP + H(+)</text>
        <dbReference type="Rhea" id="RHEA:16109"/>
        <dbReference type="ChEBI" id="CHEBI:15378"/>
        <dbReference type="ChEBI" id="CHEBI:30616"/>
        <dbReference type="ChEBI" id="CHEBI:32966"/>
        <dbReference type="ChEBI" id="CHEBI:57634"/>
        <dbReference type="ChEBI" id="CHEBI:456216"/>
        <dbReference type="EC" id="2.7.1.11"/>
    </reaction>
</comment>
<dbReference type="GO" id="GO:0005524">
    <property type="term" value="F:ATP binding"/>
    <property type="evidence" value="ECO:0007669"/>
    <property type="project" value="UniProtKB-KW"/>
</dbReference>
<evidence type="ECO:0000256" key="5">
    <source>
        <dbReference type="ARBA" id="ARBA00022741"/>
    </source>
</evidence>
<dbReference type="SUPFAM" id="SSF53784">
    <property type="entry name" value="Phosphofructokinase"/>
    <property type="match status" value="1"/>
</dbReference>
<dbReference type="Pfam" id="PF00365">
    <property type="entry name" value="PFK"/>
    <property type="match status" value="1"/>
</dbReference>
<keyword evidence="5" id="KW-0547">Nucleotide-binding</keyword>
<dbReference type="PRINTS" id="PR00476">
    <property type="entry name" value="PHFRCTKINASE"/>
</dbReference>
<protein>
    <submittedName>
        <fullName evidence="12">Pyrophosphate-dependent phosphofructokinase</fullName>
    </submittedName>
</protein>
<dbReference type="PROSITE" id="PS50206">
    <property type="entry name" value="RHODANESE_3"/>
    <property type="match status" value="1"/>
</dbReference>
<evidence type="ECO:0000313" key="12">
    <source>
        <dbReference type="EMBL" id="KAG5174908.1"/>
    </source>
</evidence>
<sequence length="467" mass="50370">MIRHCSIIDRYAFDKVYMCEVPNLNEAFPPCNMRNDCMTQQSTGEPSLWNRLLGPRDCILLEHVCGPGKARKLKALLRAGPRPLLHFPPKETVAAIVTCGGLCPGLNSVIHYVTETLLQNYGARRVIGIKGGFGGFYDADLEPLELTMDAVNGLQNQGGTLLGSSRGGFDLDKILLFLQKHEVTHLYVIGGDGTHRGADKIAHACLERKLNIAVAGIPKTIDNDVDLLDRSFGFTTSVEAAQNAIKVAVTEATCNLPNGIGIVKLMGRSSGFIAAYATMASGEVDLCLVPEAPIVLEGDKGCLPHLERVVADKGYAVVVVAEGAGEELLGASAETDASGNKKLPKIGEFMQAKIEEYFAKQGKQCSPKYIDPSYMVRSVPANASDQILCMQLAQNAVHAAMAGYTSFTVGMVNNKVVLIPISLITATSPRKLDPYGRTWERIISITLQPNTVPFRPVKGAAPREPEH</sequence>
<evidence type="ECO:0000256" key="2">
    <source>
        <dbReference type="ARBA" id="ARBA00002659"/>
    </source>
</evidence>
<dbReference type="InterPro" id="IPR022953">
    <property type="entry name" value="ATP_PFK"/>
</dbReference>
<dbReference type="GO" id="GO:0003872">
    <property type="term" value="F:6-phosphofructokinase activity"/>
    <property type="evidence" value="ECO:0007669"/>
    <property type="project" value="UniProtKB-EC"/>
</dbReference>